<dbReference type="OMA" id="WNTNTIM"/>
<dbReference type="Pfam" id="PF03999">
    <property type="entry name" value="MAP65_ASE1"/>
    <property type="match status" value="1"/>
</dbReference>
<feature type="compositionally biased region" description="Polar residues" evidence="1">
    <location>
        <begin position="367"/>
        <end position="387"/>
    </location>
</feature>
<dbReference type="InParanoid" id="A7RR76"/>
<feature type="compositionally biased region" description="Basic and acidic residues" evidence="1">
    <location>
        <begin position="337"/>
        <end position="360"/>
    </location>
</feature>
<dbReference type="STRING" id="45351.A7RR76"/>
<evidence type="ECO:0000313" key="3">
    <source>
        <dbReference type="Proteomes" id="UP000001593"/>
    </source>
</evidence>
<sequence>MPTSDTSSVIGSTKASSVAIDSTVIDESITEFSGEEHPQPSVVSQRLPDKSVVRTSDVRVSNRVNKSSITLKRYPTVYNDLTGEIDPHTVKWLDRNLFIGEEIKEVYGEIIRTTSSDHLLFDGDAFVEKTASQADISMCTASSSLNKGRGERIMNVCLHREVPPPWEGDTADNWRNSPKFGGLGREDILQAKIGKGAEGGTGSKSYNSWLAWWRSTVTSDDYLKYLSTQENDYLSVIFHLYDSEEDSDEEDGENENRPDTIQMALLKEREKKLTELKTQKTDFQPGFWNANSILLGGLGKDPIIEDDELLANIEGPFLSAGDTVTQGRSSSVSVTSKKSDSLSDKKSVRSRDSFHSDRQLNKKTAIARSNTSTSVADKSEASSMPSISAQDRLERLWTLLCMPDAQRLDMAIKYSAEPYCNKLEEALASWEAAAEVVLERESVMTQLEDFERMASDPNRFFDRGAGGTALSRIRESKTRESFDKRLVDLDKDVRKAVAAVKKRFEDVVTFQGRPYQDKIQTDRTEMLYWLHQERRQNAFDAEVIKSREITLRVPELPTIPTETLL</sequence>
<proteinExistence type="predicted"/>
<organism evidence="2 3">
    <name type="scientific">Nematostella vectensis</name>
    <name type="common">Starlet sea anemone</name>
    <dbReference type="NCBI Taxonomy" id="45351"/>
    <lineage>
        <taxon>Eukaryota</taxon>
        <taxon>Metazoa</taxon>
        <taxon>Cnidaria</taxon>
        <taxon>Anthozoa</taxon>
        <taxon>Hexacorallia</taxon>
        <taxon>Actiniaria</taxon>
        <taxon>Edwardsiidae</taxon>
        <taxon>Nematostella</taxon>
    </lineage>
</organism>
<accession>A7RR76</accession>
<dbReference type="OrthoDB" id="67750at2759"/>
<dbReference type="HOGENOM" id="CLU_502427_0_0_1"/>
<dbReference type="KEGG" id="nve:5518161"/>
<reference evidence="2 3" key="1">
    <citation type="journal article" date="2007" name="Science">
        <title>Sea anemone genome reveals ancestral eumetazoan gene repertoire and genomic organization.</title>
        <authorList>
            <person name="Putnam N.H."/>
            <person name="Srivastava M."/>
            <person name="Hellsten U."/>
            <person name="Dirks B."/>
            <person name="Chapman J."/>
            <person name="Salamov A."/>
            <person name="Terry A."/>
            <person name="Shapiro H."/>
            <person name="Lindquist E."/>
            <person name="Kapitonov V.V."/>
            <person name="Jurka J."/>
            <person name="Genikhovich G."/>
            <person name="Grigoriev I.V."/>
            <person name="Lucas S.M."/>
            <person name="Steele R.E."/>
            <person name="Finnerty J.R."/>
            <person name="Technau U."/>
            <person name="Martindale M.Q."/>
            <person name="Rokhsar D.S."/>
        </authorList>
    </citation>
    <scope>NUCLEOTIDE SEQUENCE [LARGE SCALE GENOMIC DNA]</scope>
    <source>
        <strain evidence="3">CH2 X CH6</strain>
    </source>
</reference>
<evidence type="ECO:0000313" key="2">
    <source>
        <dbReference type="EMBL" id="EDO46117.1"/>
    </source>
</evidence>
<gene>
    <name evidence="2" type="ORF">NEMVEDRAFT_v1g240102</name>
</gene>
<dbReference type="eggNOG" id="ENOG502QQN1">
    <property type="taxonomic scope" value="Eukaryota"/>
</dbReference>
<dbReference type="PANTHER" id="PTHR16078">
    <property type="entry name" value="COILED-COIL DOMAIN-CONTAINING PROTEIN 87"/>
    <property type="match status" value="1"/>
</dbReference>
<feature type="region of interest" description="Disordered" evidence="1">
    <location>
        <begin position="321"/>
        <end position="387"/>
    </location>
</feature>
<dbReference type="EMBL" id="DS469530">
    <property type="protein sequence ID" value="EDO46117.1"/>
    <property type="molecule type" value="Genomic_DNA"/>
</dbReference>
<dbReference type="PhylomeDB" id="A7RR76"/>
<dbReference type="InterPro" id="IPR037383">
    <property type="entry name" value="CCDC87"/>
</dbReference>
<protein>
    <submittedName>
        <fullName evidence="2">Uncharacterized protein</fullName>
    </submittedName>
</protein>
<dbReference type="Gene3D" id="1.20.58.1520">
    <property type="match status" value="1"/>
</dbReference>
<dbReference type="AlphaFoldDB" id="A7RR76"/>
<name>A7RR76_NEMVE</name>
<dbReference type="Proteomes" id="UP000001593">
    <property type="component" value="Unassembled WGS sequence"/>
</dbReference>
<dbReference type="PANTHER" id="PTHR16078:SF1">
    <property type="entry name" value="COILED-COIL DOMAIN-CONTAINING PROTEIN 87"/>
    <property type="match status" value="1"/>
</dbReference>
<evidence type="ECO:0000256" key="1">
    <source>
        <dbReference type="SAM" id="MobiDB-lite"/>
    </source>
</evidence>
<keyword evidence="3" id="KW-1185">Reference proteome</keyword>